<dbReference type="EMBL" id="LAJX01000066">
    <property type="protein sequence ID" value="KJV07039.1"/>
    <property type="molecule type" value="Genomic_DNA"/>
</dbReference>
<name>A0A0F3INA5_9GAMM</name>
<protein>
    <recommendedName>
        <fullName evidence="4">EfeO-type cupredoxin-like domain-containing protein</fullName>
    </recommendedName>
</protein>
<reference evidence="3" key="1">
    <citation type="submission" date="2015-03" db="EMBL/GenBank/DDBJ databases">
        <title>Draft genome sequence of a novel methanotroph (Sn10-6) isolated from flooded ricefield rhizosphere in India.</title>
        <authorList>
            <person name="Pandit P.S."/>
            <person name="Pore S.D."/>
            <person name="Arora P."/>
            <person name="Kapse N.G."/>
            <person name="Dhakephalkar P.K."/>
            <person name="Rahalkar M.C."/>
        </authorList>
    </citation>
    <scope>NUCLEOTIDE SEQUENCE [LARGE SCALE GENOMIC DNA]</scope>
    <source>
        <strain evidence="3">Sn10-6</strain>
    </source>
</reference>
<accession>A0A0F3INA5</accession>
<organism evidence="2 3">
    <name type="scientific">Methylocucumis oryzae</name>
    <dbReference type="NCBI Taxonomy" id="1632867"/>
    <lineage>
        <taxon>Bacteria</taxon>
        <taxon>Pseudomonadati</taxon>
        <taxon>Pseudomonadota</taxon>
        <taxon>Gammaproteobacteria</taxon>
        <taxon>Methylococcales</taxon>
        <taxon>Methylococcaceae</taxon>
        <taxon>Methylocucumis</taxon>
    </lineage>
</organism>
<dbReference type="AlphaFoldDB" id="A0A0F3INA5"/>
<evidence type="ECO:0008006" key="4">
    <source>
        <dbReference type="Google" id="ProtNLM"/>
    </source>
</evidence>
<evidence type="ECO:0000313" key="2">
    <source>
        <dbReference type="EMBL" id="KJV07039.1"/>
    </source>
</evidence>
<evidence type="ECO:0000313" key="3">
    <source>
        <dbReference type="Proteomes" id="UP000033684"/>
    </source>
</evidence>
<keyword evidence="1" id="KW-0732">Signal</keyword>
<reference evidence="2 3" key="2">
    <citation type="journal article" date="2016" name="Microb. Ecol.">
        <title>Genome Characteristics of a Novel Type I Methanotroph (Sn10-6) Isolated from a Flooded Indian Rice Field.</title>
        <authorList>
            <person name="Rahalkar M.C."/>
            <person name="Pandit P.S."/>
            <person name="Dhakephalkar P.K."/>
            <person name="Pore S."/>
            <person name="Arora P."/>
            <person name="Kapse N."/>
        </authorList>
    </citation>
    <scope>NUCLEOTIDE SEQUENCE [LARGE SCALE GENOMIC DNA]</scope>
    <source>
        <strain evidence="2 3">Sn10-6</strain>
    </source>
</reference>
<dbReference type="Proteomes" id="UP000033684">
    <property type="component" value="Unassembled WGS sequence"/>
</dbReference>
<sequence length="139" mass="15024">MKKLTLLFISLVCINAPLYAGQMHQGHGGNARANAANAGGPSDCIKAHINDFTPAHLATVKPGAEFSFTVVNIASTEQVAVTVKRQPVEVVGEFIDPFFLFKGKLPDNLVNTYARIDVVVNAKFTHCESEDGWLLKIAD</sequence>
<gene>
    <name evidence="2" type="ORF">VZ94_07400</name>
</gene>
<dbReference type="OrthoDB" id="5572492at2"/>
<feature type="chain" id="PRO_5002462436" description="EfeO-type cupredoxin-like domain-containing protein" evidence="1">
    <location>
        <begin position="21"/>
        <end position="139"/>
    </location>
</feature>
<keyword evidence="3" id="KW-1185">Reference proteome</keyword>
<dbReference type="RefSeq" id="WP_045778744.1">
    <property type="nucleotide sequence ID" value="NZ_LAJX01000066.1"/>
</dbReference>
<proteinExistence type="predicted"/>
<evidence type="ECO:0000256" key="1">
    <source>
        <dbReference type="SAM" id="SignalP"/>
    </source>
</evidence>
<feature type="signal peptide" evidence="1">
    <location>
        <begin position="1"/>
        <end position="20"/>
    </location>
</feature>
<comment type="caution">
    <text evidence="2">The sequence shown here is derived from an EMBL/GenBank/DDBJ whole genome shotgun (WGS) entry which is preliminary data.</text>
</comment>